<organism evidence="1 2">
    <name type="scientific">Hyphomicrobium sulfonivorans</name>
    <dbReference type="NCBI Taxonomy" id="121290"/>
    <lineage>
        <taxon>Bacteria</taxon>
        <taxon>Pseudomonadati</taxon>
        <taxon>Pseudomonadota</taxon>
        <taxon>Alphaproteobacteria</taxon>
        <taxon>Hyphomicrobiales</taxon>
        <taxon>Hyphomicrobiaceae</taxon>
        <taxon>Hyphomicrobium</taxon>
    </lineage>
</organism>
<gene>
    <name evidence="1" type="ORF">APY04_3097</name>
</gene>
<reference evidence="1 2" key="1">
    <citation type="submission" date="2015-10" db="EMBL/GenBank/DDBJ databases">
        <title>Transcriptomic analysis of a linuron degrading triple-species bacterial consortium.</title>
        <authorList>
            <person name="Albers P."/>
        </authorList>
    </citation>
    <scope>NUCLEOTIDE SEQUENCE [LARGE SCALE GENOMIC DNA]</scope>
    <source>
        <strain evidence="1 2">WDL6</strain>
    </source>
</reference>
<comment type="caution">
    <text evidence="1">The sequence shown here is derived from an EMBL/GenBank/DDBJ whole genome shotgun (WGS) entry which is preliminary data.</text>
</comment>
<evidence type="ECO:0008006" key="3">
    <source>
        <dbReference type="Google" id="ProtNLM"/>
    </source>
</evidence>
<evidence type="ECO:0000313" key="1">
    <source>
        <dbReference type="EMBL" id="KWT64857.1"/>
    </source>
</evidence>
<sequence length="65" mass="7353">MSVGPTCLLCFEREPEVCHRSIVAKELIQETGFIVFNLFADDPERYVRQASKLPRFNPRKGVAAA</sequence>
<dbReference type="PATRIC" id="fig|121290.4.peg.945"/>
<evidence type="ECO:0000313" key="2">
    <source>
        <dbReference type="Proteomes" id="UP000059074"/>
    </source>
</evidence>
<name>A0A120CTL9_HYPSL</name>
<dbReference type="Proteomes" id="UP000059074">
    <property type="component" value="Unassembled WGS sequence"/>
</dbReference>
<protein>
    <recommendedName>
        <fullName evidence="3">DUF488 domain-containing protein</fullName>
    </recommendedName>
</protein>
<keyword evidence="2" id="KW-1185">Reference proteome</keyword>
<dbReference type="EMBL" id="LMTR01000084">
    <property type="protein sequence ID" value="KWT64857.1"/>
    <property type="molecule type" value="Genomic_DNA"/>
</dbReference>
<dbReference type="AlphaFoldDB" id="A0A120CTL9"/>
<proteinExistence type="predicted"/>
<accession>A0A120CTL9</accession>